<sequence>MGVYMEQKPEQKDRKKEQRQAMLKCGSGFHWDPCMGFADHQQHVPIEKVEDFSISFAAFLSVQHSSFVRGFRQKHPNGATYGFRALGPLKVSFSELPRRLARILVPKSIGGCFLGLSLSWYRAPEEEAAEAAEAAKPFVCRKCGQRFPLKAVADASVESLNQRAQRALATGKGRLVNSAGEVLDGAATIKKARLQNGDDLTLHVNQIQIAATKKDQTYAAAFVGLLGDGSVVTWGDGTYGGDSSSVQKRLKNVQQIQATYSAFAAILGDGSVVTWGDPECGGDSSAVQEQLKGVQQIQASDSAFAAILGDGSVITWGHCVFVGSRAAPEQLADVQQIQASQRAFAAILRDGSVVTWGDLAFGADSSAVQKQLRDVQCIQASRGAFAALLGDGSVITWGHPESGGDSHAVQEQLRDVRQIQASCVAFAAVRGDGSVVTWGDPDMGGDSRGVQHQLKDVQLIQASTAAFAAILGDGSVVTWPTWGNPAFGGNSGVVQGRLKDVQQIQASSGAFAAILRDGSVVSWGDPGYDDPGYGGDSSAVQERLKNVQQIQASCAAFAAIVGDGSVVTWGDPEAGGDSGDVQEQLKGVQQIQASDGAFAAILSDGSVDIVGQDIEIAAGFQEFFFISTPEVEHVSDDEVEDDDESEDEEEVTALAAAQPAEPRNEVEKETKEFRTNAVHVYGLDFLKTNHMEEIFSQFGYKYVEWLNASSANIVFKNAEGAKKALEALSFPKTEERVKKAKRSVPKAMTPMHYAEAGQGWLASEKIHQKTLTASANDGAATMIARCDNCIGCSRQFCFSWIAEKHLRVERRGEHNDIPNLARIQRVHAKEFAKSHTPFHALKAVRQAGVPASERPKTTQLKVQRPGSSRKPSGEYSVQCRLDLENFAKDPPAGVFVFEEHFIFYCHLLPFYCPLLPFTDSAGGDTADGSAVHAIHGTGYAIGLASLGSGERDAGKVFHRNQAMAMIRPPRPSITNTIVRCAFSHSCHLHVVLVIVIIAIIMIVTISISISISIFFCIFIVIFITFIIFKFILIFIVIFIIISIIIVLIMIILILILVLIILIIMAIVAGSTSLHLQQGAGLGSRSAESEQ</sequence>
<dbReference type="Proteomes" id="UP000186817">
    <property type="component" value="Unassembled WGS sequence"/>
</dbReference>
<evidence type="ECO:0000256" key="1">
    <source>
        <dbReference type="SAM" id="MobiDB-lite"/>
    </source>
</evidence>
<proteinExistence type="predicted"/>
<dbReference type="Gene3D" id="3.30.70.330">
    <property type="match status" value="1"/>
</dbReference>
<keyword evidence="2" id="KW-1133">Transmembrane helix</keyword>
<dbReference type="InterPro" id="IPR019416">
    <property type="entry name" value="NCBP3"/>
</dbReference>
<dbReference type="InterPro" id="IPR012677">
    <property type="entry name" value="Nucleotide-bd_a/b_plait_sf"/>
</dbReference>
<dbReference type="InterPro" id="IPR009091">
    <property type="entry name" value="RCC1/BLIP-II"/>
</dbReference>
<dbReference type="PANTHER" id="PTHR45982:SF1">
    <property type="entry name" value="REGULATOR OF CHROMOSOME CONDENSATION"/>
    <property type="match status" value="1"/>
</dbReference>
<comment type="caution">
    <text evidence="3">The sequence shown here is derived from an EMBL/GenBank/DDBJ whole genome shotgun (WGS) entry which is preliminary data.</text>
</comment>
<dbReference type="SUPFAM" id="SSF50985">
    <property type="entry name" value="RCC1/BLIP-II"/>
    <property type="match status" value="2"/>
</dbReference>
<dbReference type="InterPro" id="IPR051553">
    <property type="entry name" value="Ran_GTPase-activating"/>
</dbReference>
<feature type="transmembrane region" description="Helical" evidence="2">
    <location>
        <begin position="988"/>
        <end position="1007"/>
    </location>
</feature>
<keyword evidence="2" id="KW-0472">Membrane</keyword>
<keyword evidence="4" id="KW-1185">Reference proteome</keyword>
<feature type="region of interest" description="Disordered" evidence="1">
    <location>
        <begin position="847"/>
        <end position="874"/>
    </location>
</feature>
<feature type="region of interest" description="Disordered" evidence="1">
    <location>
        <begin position="633"/>
        <end position="668"/>
    </location>
</feature>
<dbReference type="GO" id="GO:0000340">
    <property type="term" value="F:RNA 7-methylguanosine cap binding"/>
    <property type="evidence" value="ECO:0007669"/>
    <property type="project" value="InterPro"/>
</dbReference>
<feature type="transmembrane region" description="Helical" evidence="2">
    <location>
        <begin position="1043"/>
        <end position="1067"/>
    </location>
</feature>
<feature type="compositionally biased region" description="Acidic residues" evidence="1">
    <location>
        <begin position="637"/>
        <end position="651"/>
    </location>
</feature>
<evidence type="ECO:0000256" key="2">
    <source>
        <dbReference type="SAM" id="Phobius"/>
    </source>
</evidence>
<dbReference type="Pfam" id="PF10309">
    <property type="entry name" value="NCBP3"/>
    <property type="match status" value="1"/>
</dbReference>
<evidence type="ECO:0000313" key="4">
    <source>
        <dbReference type="Proteomes" id="UP000186817"/>
    </source>
</evidence>
<dbReference type="PANTHER" id="PTHR45982">
    <property type="entry name" value="REGULATOR OF CHROMOSOME CONDENSATION"/>
    <property type="match status" value="1"/>
</dbReference>
<keyword evidence="2" id="KW-0812">Transmembrane</keyword>
<reference evidence="3 4" key="1">
    <citation type="submission" date="2016-02" db="EMBL/GenBank/DDBJ databases">
        <title>Genome analysis of coral dinoflagellate symbionts highlights evolutionary adaptations to a symbiotic lifestyle.</title>
        <authorList>
            <person name="Aranda M."/>
            <person name="Li Y."/>
            <person name="Liew Y.J."/>
            <person name="Baumgarten S."/>
            <person name="Simakov O."/>
            <person name="Wilson M."/>
            <person name="Piel J."/>
            <person name="Ashoor H."/>
            <person name="Bougouffa S."/>
            <person name="Bajic V.B."/>
            <person name="Ryu T."/>
            <person name="Ravasi T."/>
            <person name="Bayer T."/>
            <person name="Micklem G."/>
            <person name="Kim H."/>
            <person name="Bhak J."/>
            <person name="Lajeunesse T.C."/>
            <person name="Voolstra C.R."/>
        </authorList>
    </citation>
    <scope>NUCLEOTIDE SEQUENCE [LARGE SCALE GENOMIC DNA]</scope>
    <source>
        <strain evidence="3 4">CCMP2467</strain>
    </source>
</reference>
<organism evidence="3 4">
    <name type="scientific">Symbiodinium microadriaticum</name>
    <name type="common">Dinoflagellate</name>
    <name type="synonym">Zooxanthella microadriatica</name>
    <dbReference type="NCBI Taxonomy" id="2951"/>
    <lineage>
        <taxon>Eukaryota</taxon>
        <taxon>Sar</taxon>
        <taxon>Alveolata</taxon>
        <taxon>Dinophyceae</taxon>
        <taxon>Suessiales</taxon>
        <taxon>Symbiodiniaceae</taxon>
        <taxon>Symbiodinium</taxon>
    </lineage>
</organism>
<feature type="compositionally biased region" description="Polar residues" evidence="1">
    <location>
        <begin position="857"/>
        <end position="870"/>
    </location>
</feature>
<dbReference type="GO" id="GO:0003729">
    <property type="term" value="F:mRNA binding"/>
    <property type="evidence" value="ECO:0007669"/>
    <property type="project" value="InterPro"/>
</dbReference>
<name>A0A1Q9CJC5_SYMMI</name>
<accession>A0A1Q9CJC5</accession>
<dbReference type="AlphaFoldDB" id="A0A1Q9CJC5"/>
<feature type="transmembrane region" description="Helical" evidence="2">
    <location>
        <begin position="1014"/>
        <end position="1037"/>
    </location>
</feature>
<protein>
    <submittedName>
        <fullName evidence="3">Putative E3 ubiquitin-protein ligase HERC2</fullName>
    </submittedName>
</protein>
<dbReference type="OrthoDB" id="443073at2759"/>
<evidence type="ECO:0000313" key="3">
    <source>
        <dbReference type="EMBL" id="OLP83005.1"/>
    </source>
</evidence>
<dbReference type="EMBL" id="LSRX01001150">
    <property type="protein sequence ID" value="OLP83005.1"/>
    <property type="molecule type" value="Genomic_DNA"/>
</dbReference>
<dbReference type="Gene3D" id="2.130.10.30">
    <property type="entry name" value="Regulator of chromosome condensation 1/beta-lactamase-inhibitor protein II"/>
    <property type="match status" value="3"/>
</dbReference>
<gene>
    <name evidence="3" type="primary">HERC2</name>
    <name evidence="3" type="ORF">AK812_SmicGene36295</name>
</gene>